<evidence type="ECO:0000259" key="9">
    <source>
        <dbReference type="Pfam" id="PF00482"/>
    </source>
</evidence>
<feature type="domain" description="Type II secretion system protein GspF" evidence="9">
    <location>
        <begin position="66"/>
        <end position="187"/>
    </location>
</feature>
<evidence type="ECO:0000256" key="8">
    <source>
        <dbReference type="SAM" id="Phobius"/>
    </source>
</evidence>
<dbReference type="Pfam" id="PF00482">
    <property type="entry name" value="T2SSF"/>
    <property type="match status" value="2"/>
</dbReference>
<dbReference type="PANTHER" id="PTHR30012:SF7">
    <property type="entry name" value="PROTEIN TRANSPORT PROTEIN HOFC HOMOLOG"/>
    <property type="match status" value="1"/>
</dbReference>
<dbReference type="Gene3D" id="1.20.81.30">
    <property type="entry name" value="Type II secretion system (T2SS), domain F"/>
    <property type="match status" value="2"/>
</dbReference>
<dbReference type="PANTHER" id="PTHR30012">
    <property type="entry name" value="GENERAL SECRETION PATHWAY PROTEIN"/>
    <property type="match status" value="1"/>
</dbReference>
<organism evidence="10 11">
    <name type="scientific">Vibrio ponticus</name>
    <dbReference type="NCBI Taxonomy" id="265668"/>
    <lineage>
        <taxon>Bacteria</taxon>
        <taxon>Pseudomonadati</taxon>
        <taxon>Pseudomonadota</taxon>
        <taxon>Gammaproteobacteria</taxon>
        <taxon>Vibrionales</taxon>
        <taxon>Vibrionaceae</taxon>
        <taxon>Vibrio</taxon>
    </lineage>
</organism>
<comment type="similarity">
    <text evidence="2">Belongs to the GSP F family.</text>
</comment>
<name>A0A3N3DZ99_9VIBR</name>
<feature type="transmembrane region" description="Helical" evidence="8">
    <location>
        <begin position="371"/>
        <end position="391"/>
    </location>
</feature>
<keyword evidence="4" id="KW-0997">Cell inner membrane</keyword>
<evidence type="ECO:0000313" key="10">
    <source>
        <dbReference type="EMBL" id="ROV59730.1"/>
    </source>
</evidence>
<dbReference type="PRINTS" id="PR00812">
    <property type="entry name" value="BCTERIALGSPF"/>
</dbReference>
<evidence type="ECO:0000256" key="5">
    <source>
        <dbReference type="ARBA" id="ARBA00022692"/>
    </source>
</evidence>
<keyword evidence="5 8" id="KW-0812">Transmembrane</keyword>
<evidence type="ECO:0000256" key="4">
    <source>
        <dbReference type="ARBA" id="ARBA00022519"/>
    </source>
</evidence>
<keyword evidence="7 8" id="KW-0472">Membrane</keyword>
<dbReference type="EMBL" id="RKIK01000034">
    <property type="protein sequence ID" value="ROV59730.1"/>
    <property type="molecule type" value="Genomic_DNA"/>
</dbReference>
<dbReference type="GO" id="GO:0005886">
    <property type="term" value="C:plasma membrane"/>
    <property type="evidence" value="ECO:0007669"/>
    <property type="project" value="UniProtKB-SubCell"/>
</dbReference>
<evidence type="ECO:0000256" key="3">
    <source>
        <dbReference type="ARBA" id="ARBA00022475"/>
    </source>
</evidence>
<reference evidence="10 11" key="1">
    <citation type="submission" date="2018-11" db="EMBL/GenBank/DDBJ databases">
        <title>Vibrio ponticus strain CAIM 1751 pathogenic for the snapper Lutjanus guttatus.</title>
        <authorList>
            <person name="Soto-Rodriguez S."/>
            <person name="Lozano-Olvera R."/>
            <person name="Gomez-Gil B."/>
        </authorList>
    </citation>
    <scope>NUCLEOTIDE SEQUENCE [LARGE SCALE GENOMIC DNA]</scope>
    <source>
        <strain evidence="10 11">CAIM 1751</strain>
    </source>
</reference>
<dbReference type="InterPro" id="IPR003004">
    <property type="entry name" value="GspF/PilC"/>
</dbReference>
<comment type="caution">
    <text evidence="10">The sequence shown here is derived from an EMBL/GenBank/DDBJ whole genome shotgun (WGS) entry which is preliminary data.</text>
</comment>
<evidence type="ECO:0000256" key="7">
    <source>
        <dbReference type="ARBA" id="ARBA00023136"/>
    </source>
</evidence>
<evidence type="ECO:0000256" key="1">
    <source>
        <dbReference type="ARBA" id="ARBA00004429"/>
    </source>
</evidence>
<feature type="transmembrane region" description="Helical" evidence="8">
    <location>
        <begin position="207"/>
        <end position="231"/>
    </location>
</feature>
<gene>
    <name evidence="10" type="ORF">EGH82_12405</name>
</gene>
<feature type="transmembrane region" description="Helical" evidence="8">
    <location>
        <begin position="165"/>
        <end position="187"/>
    </location>
</feature>
<keyword evidence="3" id="KW-1003">Cell membrane</keyword>
<dbReference type="AlphaFoldDB" id="A0A3N3DZ99"/>
<sequence>MNYFYWQGIDHQGKRCSGMIMALTETEARTQLKQGNIRLTHLSRKNRSWWHQIRHRIKAQDITLLTRQLATMLTTGVPLIQALSLVSDNPRSAAMKALILQLKQRIESGTPLPLAFQIHHHFDELYIELLRAAELSGNLAQIFQRLAEHREKSHQLKSKMRKASIYPSMVLVVSGLVTYLMLALVIPEFEILFNSFGADLPWFTQQVLYLSHVVQQSALTVCLLLVTLVVATRWLSKRNASVSLTLSRFSQHMPILAKMKNKAFVARYCRTLATSITAGIPLLSCLHSASNSQHNPIYQQALRHIHQETSAGMPLYLAMRHCQLFSELTLQMVMIGEESGRLDDMLCRLATLYENELDEDIENLTKLLEPIIIVVLSVIVASLVLAIYLPIFNLMNVIG</sequence>
<dbReference type="GO" id="GO:0015628">
    <property type="term" value="P:protein secretion by the type II secretion system"/>
    <property type="evidence" value="ECO:0007669"/>
    <property type="project" value="TreeGrafter"/>
</dbReference>
<feature type="domain" description="Type II secretion system protein GspF" evidence="9">
    <location>
        <begin position="268"/>
        <end position="390"/>
    </location>
</feature>
<proteinExistence type="inferred from homology"/>
<dbReference type="FunFam" id="1.20.81.30:FF:000001">
    <property type="entry name" value="Type II secretion system protein F"/>
    <property type="match status" value="2"/>
</dbReference>
<evidence type="ECO:0000313" key="11">
    <source>
        <dbReference type="Proteomes" id="UP000278792"/>
    </source>
</evidence>
<evidence type="ECO:0000256" key="6">
    <source>
        <dbReference type="ARBA" id="ARBA00022989"/>
    </source>
</evidence>
<dbReference type="InterPro" id="IPR018076">
    <property type="entry name" value="T2SS_GspF_dom"/>
</dbReference>
<protein>
    <submittedName>
        <fullName evidence="10">Type II secretion system F family protein</fullName>
    </submittedName>
</protein>
<dbReference type="InterPro" id="IPR042094">
    <property type="entry name" value="T2SS_GspF_sf"/>
</dbReference>
<comment type="subcellular location">
    <subcellularLocation>
        <location evidence="1">Cell inner membrane</location>
        <topology evidence="1">Multi-pass membrane protein</topology>
    </subcellularLocation>
</comment>
<keyword evidence="6 8" id="KW-1133">Transmembrane helix</keyword>
<evidence type="ECO:0000256" key="2">
    <source>
        <dbReference type="ARBA" id="ARBA00005745"/>
    </source>
</evidence>
<dbReference type="Proteomes" id="UP000278792">
    <property type="component" value="Unassembled WGS sequence"/>
</dbReference>
<accession>A0A3N3DZ99</accession>